<feature type="domain" description="Palmitoyltransferase DHHC" evidence="11">
    <location>
        <begin position="59"/>
        <end position="226"/>
    </location>
</feature>
<reference evidence="12" key="1">
    <citation type="submission" date="2020-11" db="EMBL/GenBank/DDBJ databases">
        <authorList>
            <consortium name="DOE Joint Genome Institute"/>
            <person name="Ahrendt S."/>
            <person name="Riley R."/>
            <person name="Andreopoulos W."/>
            <person name="Labutti K."/>
            <person name="Pangilinan J."/>
            <person name="Ruiz-Duenas F.J."/>
            <person name="Barrasa J.M."/>
            <person name="Sanchez-Garcia M."/>
            <person name="Camarero S."/>
            <person name="Miyauchi S."/>
            <person name="Serrano A."/>
            <person name="Linde D."/>
            <person name="Babiker R."/>
            <person name="Drula E."/>
            <person name="Ayuso-Fernandez I."/>
            <person name="Pacheco R."/>
            <person name="Padilla G."/>
            <person name="Ferreira P."/>
            <person name="Barriuso J."/>
            <person name="Kellner H."/>
            <person name="Castanera R."/>
            <person name="Alfaro M."/>
            <person name="Ramirez L."/>
            <person name="Pisabarro A.G."/>
            <person name="Kuo A."/>
            <person name="Tritt A."/>
            <person name="Lipzen A."/>
            <person name="He G."/>
            <person name="Yan M."/>
            <person name="Ng V."/>
            <person name="Cullen D."/>
            <person name="Martin F."/>
            <person name="Rosso M.-N."/>
            <person name="Henrissat B."/>
            <person name="Hibbett D."/>
            <person name="Martinez A.T."/>
            <person name="Grigoriev I.V."/>
        </authorList>
    </citation>
    <scope>NUCLEOTIDE SEQUENCE</scope>
    <source>
        <strain evidence="12">MF-IS2</strain>
    </source>
</reference>
<evidence type="ECO:0000256" key="2">
    <source>
        <dbReference type="ARBA" id="ARBA00022679"/>
    </source>
</evidence>
<keyword evidence="13" id="KW-1185">Reference proteome</keyword>
<dbReference type="AlphaFoldDB" id="A0A9P5XN47"/>
<evidence type="ECO:0000256" key="7">
    <source>
        <dbReference type="ARBA" id="ARBA00023288"/>
    </source>
</evidence>
<comment type="catalytic activity">
    <reaction evidence="9 10">
        <text>L-cysteinyl-[protein] + hexadecanoyl-CoA = S-hexadecanoyl-L-cysteinyl-[protein] + CoA</text>
        <dbReference type="Rhea" id="RHEA:36683"/>
        <dbReference type="Rhea" id="RHEA-COMP:10131"/>
        <dbReference type="Rhea" id="RHEA-COMP:11032"/>
        <dbReference type="ChEBI" id="CHEBI:29950"/>
        <dbReference type="ChEBI" id="CHEBI:57287"/>
        <dbReference type="ChEBI" id="CHEBI:57379"/>
        <dbReference type="ChEBI" id="CHEBI:74151"/>
        <dbReference type="EC" id="2.3.1.225"/>
    </reaction>
</comment>
<feature type="transmembrane region" description="Helical" evidence="10">
    <location>
        <begin position="187"/>
        <end position="209"/>
    </location>
</feature>
<keyword evidence="4 10" id="KW-1133">Transmembrane helix</keyword>
<evidence type="ECO:0000256" key="5">
    <source>
        <dbReference type="ARBA" id="ARBA00023136"/>
    </source>
</evidence>
<evidence type="ECO:0000256" key="1">
    <source>
        <dbReference type="ARBA" id="ARBA00004141"/>
    </source>
</evidence>
<keyword evidence="3 10" id="KW-0812">Transmembrane</keyword>
<name>A0A9P5XN47_9AGAR</name>
<keyword evidence="5 10" id="KW-0472">Membrane</keyword>
<evidence type="ECO:0000256" key="8">
    <source>
        <dbReference type="ARBA" id="ARBA00023315"/>
    </source>
</evidence>
<sequence>MNATLAFITLCFNRLTRGRHSHNVQSIPPPDRRTISHPYQCANQNGDLATCVKGSCAGSWKPPRAHHCSVCGVCRIDFDHHCPWIGNCVTLAKMKMFLSVLFVTPVAFTIGVFPVVRLLWSQILDALEASRMDPNTQRIWWSRIYSWALGGPLGRYLFGTILGFRILKGNLDVIDNQTSGSLVEVPHVGLHMTVIVGFVVSIFSFILAIKTSLQLLKGLTTLEALRLQAMGKQNIPLFLCIPDENDHPLDAGGTTSPASVVIPLHLGEPIYDMGARDNFLSLWRRSFIPPKADRQNFDWPLINPTLIKRLHHHKDQ</sequence>
<dbReference type="EMBL" id="MU151060">
    <property type="protein sequence ID" value="KAF9453584.1"/>
    <property type="molecule type" value="Genomic_DNA"/>
</dbReference>
<protein>
    <recommendedName>
        <fullName evidence="10">Palmitoyltransferase</fullName>
        <ecNumber evidence="10">2.3.1.225</ecNumber>
    </recommendedName>
</protein>
<keyword evidence="6" id="KW-0564">Palmitate</keyword>
<dbReference type="Proteomes" id="UP000807342">
    <property type="component" value="Unassembled WGS sequence"/>
</dbReference>
<organism evidence="12 13">
    <name type="scientific">Macrolepiota fuliginosa MF-IS2</name>
    <dbReference type="NCBI Taxonomy" id="1400762"/>
    <lineage>
        <taxon>Eukaryota</taxon>
        <taxon>Fungi</taxon>
        <taxon>Dikarya</taxon>
        <taxon>Basidiomycota</taxon>
        <taxon>Agaricomycotina</taxon>
        <taxon>Agaricomycetes</taxon>
        <taxon>Agaricomycetidae</taxon>
        <taxon>Agaricales</taxon>
        <taxon>Agaricineae</taxon>
        <taxon>Agaricaceae</taxon>
        <taxon>Macrolepiota</taxon>
    </lineage>
</organism>
<comment type="subcellular location">
    <subcellularLocation>
        <location evidence="1">Membrane</location>
        <topology evidence="1">Multi-pass membrane protein</topology>
    </subcellularLocation>
</comment>
<keyword evidence="2 10" id="KW-0808">Transferase</keyword>
<comment type="domain">
    <text evidence="10">The DHHC domain is required for palmitoyltransferase activity.</text>
</comment>
<keyword evidence="7" id="KW-0449">Lipoprotein</keyword>
<proteinExistence type="inferred from homology"/>
<dbReference type="GO" id="GO:0016020">
    <property type="term" value="C:membrane"/>
    <property type="evidence" value="ECO:0007669"/>
    <property type="project" value="UniProtKB-SubCell"/>
</dbReference>
<evidence type="ECO:0000259" key="11">
    <source>
        <dbReference type="Pfam" id="PF01529"/>
    </source>
</evidence>
<dbReference type="OrthoDB" id="302728at2759"/>
<feature type="transmembrane region" description="Helical" evidence="10">
    <location>
        <begin position="140"/>
        <end position="167"/>
    </location>
</feature>
<evidence type="ECO:0000313" key="13">
    <source>
        <dbReference type="Proteomes" id="UP000807342"/>
    </source>
</evidence>
<dbReference type="InterPro" id="IPR001594">
    <property type="entry name" value="Palmitoyltrfase_DHHC"/>
</dbReference>
<feature type="transmembrane region" description="Helical" evidence="10">
    <location>
        <begin position="96"/>
        <end position="120"/>
    </location>
</feature>
<evidence type="ECO:0000256" key="9">
    <source>
        <dbReference type="ARBA" id="ARBA00048048"/>
    </source>
</evidence>
<dbReference type="Pfam" id="PF01529">
    <property type="entry name" value="DHHC"/>
    <property type="match status" value="1"/>
</dbReference>
<evidence type="ECO:0000256" key="4">
    <source>
        <dbReference type="ARBA" id="ARBA00022989"/>
    </source>
</evidence>
<evidence type="ECO:0000313" key="12">
    <source>
        <dbReference type="EMBL" id="KAF9453584.1"/>
    </source>
</evidence>
<evidence type="ECO:0000256" key="6">
    <source>
        <dbReference type="ARBA" id="ARBA00023139"/>
    </source>
</evidence>
<dbReference type="InterPro" id="IPR039859">
    <property type="entry name" value="PFA4/ZDH16/20/ERF2-like"/>
</dbReference>
<accession>A0A9P5XN47</accession>
<evidence type="ECO:0000256" key="3">
    <source>
        <dbReference type="ARBA" id="ARBA00022692"/>
    </source>
</evidence>
<dbReference type="GO" id="GO:0019706">
    <property type="term" value="F:protein-cysteine S-palmitoyltransferase activity"/>
    <property type="evidence" value="ECO:0007669"/>
    <property type="project" value="UniProtKB-EC"/>
</dbReference>
<dbReference type="EC" id="2.3.1.225" evidence="10"/>
<gene>
    <name evidence="12" type="ORF">P691DRAFT_22803</name>
</gene>
<keyword evidence="8 10" id="KW-0012">Acyltransferase</keyword>
<comment type="caution">
    <text evidence="12">The sequence shown here is derived from an EMBL/GenBank/DDBJ whole genome shotgun (WGS) entry which is preliminary data.</text>
</comment>
<evidence type="ECO:0000256" key="10">
    <source>
        <dbReference type="RuleBase" id="RU079119"/>
    </source>
</evidence>
<dbReference type="PROSITE" id="PS50216">
    <property type="entry name" value="DHHC"/>
    <property type="match status" value="1"/>
</dbReference>
<dbReference type="PANTHER" id="PTHR12246">
    <property type="entry name" value="PALMITOYLTRANSFERASE ZDHHC16"/>
    <property type="match status" value="1"/>
</dbReference>
<comment type="similarity">
    <text evidence="10">Belongs to the DHHC palmitoyltransferase family.</text>
</comment>